<sequence>MDTKNTQSLIKQFKHRIHQFEGTIAKLEKTAGKETLPRESSAEVRKHLASLKGELQEIIAEAESLPDVADALGLSPRPDPEPIETGKVVKATQFKSSDLEIEPAEGTFLTPLAEGWPRSGQVIRNNKLITKTMVGKVRLTVHNEAKPSQGVAAVPFSVSATPADGGKPMVLKRGTTNRQGYAAVDLRSLAVESVSELAIEIDGAGEPIRHVIDKDSIATHRDLGIAHDIRIRPEILDRLRLPESGEVETEGTIEDPDDIDYEISPDSFGLNHEENDGNCCLRPRTEFASRQYYFRQLIRVQEPHLMASSRVIEREDVRAPVPFGDDTASTYAITGGNLILGTVSLYRQGWYPIGRGLGELLYSLSLAPCEHVNLAFIDWSRQERDTRQESRTASEQLDHDMDRDRSIEELVDSVLEENQSGSSSSGGGGASLDLGIFSIGGGGGSTSSSASGRRNLQASTIQNISDSISQRSSALRSQRATVVTTSTQRESERIQTRTVHNHNRNHAMTVQYFQVLSHYAIKTELVEEKPVVMVPYQVDPALFDTIPSFDKFVAAPSRPITRFLDRHSRLIRRLAPGNYRRAFESLSRLLHCRDVYDIETPYATLSRWEIRLSKAYRPGLRLYIETDSGQTVQLYPSGNSREPVYFQSSPVRHDDIRGLTITFDPVAAAEGMSRDLPGLFGDAFGDLLEQLQAHQLDDVQVSVVTDRSRFLPHPQRFRLGVDAVDARLDTSNPSIFIAIEEPEPDFSRYRGREHQDYCALKELIAHIQSQPMRYIRAIWMSEDPDRRAMRFDRFRFEGDSLLDRIVNRPVGVLGNYVAFELLQGHKLVPVEMPDHLVSRRVVSVPTRGVFAEVFLSCCNATEKRDVERFIDPDQSCQITAPEITGVSPGSRASRSDTRPTDFPAPMVNIQNPPAAPDPSAMSSALSVLSTPDIFRDLTRGAELLQFIESATKEAFTSTRQHRAAMDAIAGDVVRGLVSAYTGVPIPSGSGSSGKSGQSSGPGNVTPTSSGSGGSGKTLTAPITTSSNNPALQSLTSDRVRQSSPAQLSDHLQTIQRAVERGQFTPEQGQSLGRYLYGQVDDQSGIMLASYSPGGIESEPLGTTTRTVDVKLRCFIPSQAVSLQVPLTDDYGGDNRSFSYDQGSHRVQVHQRLTFGTSHPWPRVEAAPGAPGGGFSFGETKAYSQGDTENVAGKPWWWKRLKDGAAPSDTATLGRTDDNLHAVASYDYAQTAESHWSQGPLAAKVYLRVDAPNPLVDSAPAINADLWLQLKEYNGKLYYRLTGTHDGFPAYELYVDECLVYSHDPEAEGQSPLSLFPPSEYTVNKEWQVLDCEEDDPTVEV</sequence>
<protein>
    <submittedName>
        <fullName evidence="2">Uncharacterized protein</fullName>
    </submittedName>
</protein>
<feature type="region of interest" description="Disordered" evidence="1">
    <location>
        <begin position="1158"/>
        <end position="1180"/>
    </location>
</feature>
<feature type="region of interest" description="Disordered" evidence="1">
    <location>
        <begin position="385"/>
        <end position="404"/>
    </location>
</feature>
<evidence type="ECO:0000256" key="1">
    <source>
        <dbReference type="SAM" id="MobiDB-lite"/>
    </source>
</evidence>
<dbReference type="OrthoDB" id="4312432at2"/>
<feature type="compositionally biased region" description="Low complexity" evidence="1">
    <location>
        <begin position="985"/>
        <end position="1009"/>
    </location>
</feature>
<accession>A0A1I0FRY6</accession>
<dbReference type="STRING" id="430453.SAMN04487962_11428"/>
<feature type="region of interest" description="Disordered" evidence="1">
    <location>
        <begin position="467"/>
        <end position="490"/>
    </location>
</feature>
<organism evidence="2 3">
    <name type="scientific">Marinobacter segnicrescens</name>
    <dbReference type="NCBI Taxonomy" id="430453"/>
    <lineage>
        <taxon>Bacteria</taxon>
        <taxon>Pseudomonadati</taxon>
        <taxon>Pseudomonadota</taxon>
        <taxon>Gammaproteobacteria</taxon>
        <taxon>Pseudomonadales</taxon>
        <taxon>Marinobacteraceae</taxon>
        <taxon>Marinobacter</taxon>
    </lineage>
</organism>
<dbReference type="Proteomes" id="UP000198762">
    <property type="component" value="Unassembled WGS sequence"/>
</dbReference>
<name>A0A1I0FRY6_9GAMM</name>
<evidence type="ECO:0000313" key="2">
    <source>
        <dbReference type="EMBL" id="SET61145.1"/>
    </source>
</evidence>
<proteinExistence type="predicted"/>
<feature type="compositionally biased region" description="Polar residues" evidence="1">
    <location>
        <begin position="1016"/>
        <end position="1049"/>
    </location>
</feature>
<reference evidence="3" key="1">
    <citation type="submission" date="2016-10" db="EMBL/GenBank/DDBJ databases">
        <authorList>
            <person name="Varghese N."/>
            <person name="Submissions S."/>
        </authorList>
    </citation>
    <scope>NUCLEOTIDE SEQUENCE [LARGE SCALE GENOMIC DNA]</scope>
    <source>
        <strain evidence="3">CGMCC 1.6489</strain>
    </source>
</reference>
<evidence type="ECO:0000313" key="3">
    <source>
        <dbReference type="Proteomes" id="UP000198762"/>
    </source>
</evidence>
<keyword evidence="3" id="KW-1185">Reference proteome</keyword>
<feature type="compositionally biased region" description="Low complexity" evidence="1">
    <location>
        <begin position="467"/>
        <end position="479"/>
    </location>
</feature>
<dbReference type="EMBL" id="FOHZ01000014">
    <property type="protein sequence ID" value="SET61145.1"/>
    <property type="molecule type" value="Genomic_DNA"/>
</dbReference>
<dbReference type="RefSeq" id="WP_091853173.1">
    <property type="nucleotide sequence ID" value="NZ_FOHZ01000014.1"/>
</dbReference>
<feature type="region of interest" description="Disordered" evidence="1">
    <location>
        <begin position="880"/>
        <end position="923"/>
    </location>
</feature>
<feature type="region of interest" description="Disordered" evidence="1">
    <location>
        <begin position="985"/>
        <end position="1049"/>
    </location>
</feature>
<gene>
    <name evidence="2" type="ORF">SAMN04487962_11428</name>
</gene>